<evidence type="ECO:0000313" key="2">
    <source>
        <dbReference type="Proteomes" id="UP001597560"/>
    </source>
</evidence>
<name>A0ABW6B424_9SPHI</name>
<keyword evidence="2" id="KW-1185">Reference proteome</keyword>
<sequence length="96" mass="10983">MKTFKEFGIKPTKQGFTGDKIKISKILNKEINVLDFKIESSQFKGKCLHMQIECGERKFVVFTGSTGLIDMIQRVPSDGLPFSTTIVEENERFEFT</sequence>
<dbReference type="EMBL" id="JBHUPA010000007">
    <property type="protein sequence ID" value="MFD2962791.1"/>
    <property type="molecule type" value="Genomic_DNA"/>
</dbReference>
<accession>A0ABW6B424</accession>
<organism evidence="1 2">
    <name type="scientific">Olivibacter jilunii</name>
    <dbReference type="NCBI Taxonomy" id="985016"/>
    <lineage>
        <taxon>Bacteria</taxon>
        <taxon>Pseudomonadati</taxon>
        <taxon>Bacteroidota</taxon>
        <taxon>Sphingobacteriia</taxon>
        <taxon>Sphingobacteriales</taxon>
        <taxon>Sphingobacteriaceae</taxon>
        <taxon>Olivibacter</taxon>
    </lineage>
</organism>
<reference evidence="2" key="1">
    <citation type="journal article" date="2019" name="Int. J. Syst. Evol. Microbiol.">
        <title>The Global Catalogue of Microorganisms (GCM) 10K type strain sequencing project: providing services to taxonomists for standard genome sequencing and annotation.</title>
        <authorList>
            <consortium name="The Broad Institute Genomics Platform"/>
            <consortium name="The Broad Institute Genome Sequencing Center for Infectious Disease"/>
            <person name="Wu L."/>
            <person name="Ma J."/>
        </authorList>
    </citation>
    <scope>NUCLEOTIDE SEQUENCE [LARGE SCALE GENOMIC DNA]</scope>
    <source>
        <strain evidence="2">KCTC 23098</strain>
    </source>
</reference>
<dbReference type="RefSeq" id="WP_377611051.1">
    <property type="nucleotide sequence ID" value="NZ_JBHUPA010000007.1"/>
</dbReference>
<comment type="caution">
    <text evidence="1">The sequence shown here is derived from an EMBL/GenBank/DDBJ whole genome shotgun (WGS) entry which is preliminary data.</text>
</comment>
<evidence type="ECO:0000313" key="1">
    <source>
        <dbReference type="EMBL" id="MFD2962791.1"/>
    </source>
</evidence>
<protein>
    <submittedName>
        <fullName evidence="1">Uncharacterized protein</fullName>
    </submittedName>
</protein>
<proteinExistence type="predicted"/>
<dbReference type="Proteomes" id="UP001597560">
    <property type="component" value="Unassembled WGS sequence"/>
</dbReference>
<gene>
    <name evidence="1" type="ORF">ACFS6J_13410</name>
</gene>